<reference evidence="8 9" key="1">
    <citation type="journal article" date="2018" name="Front. Microbiol.">
        <title>Genome-Wide Analysis of Corynespora cassiicola Leaf Fall Disease Putative Effectors.</title>
        <authorList>
            <person name="Lopez D."/>
            <person name="Ribeiro S."/>
            <person name="Label P."/>
            <person name="Fumanal B."/>
            <person name="Venisse J.S."/>
            <person name="Kohler A."/>
            <person name="de Oliveira R.R."/>
            <person name="Labutti K."/>
            <person name="Lipzen A."/>
            <person name="Lail K."/>
            <person name="Bauer D."/>
            <person name="Ohm R.A."/>
            <person name="Barry K.W."/>
            <person name="Spatafora J."/>
            <person name="Grigoriev I.V."/>
            <person name="Martin F.M."/>
            <person name="Pujade-Renaud V."/>
        </authorList>
    </citation>
    <scope>NUCLEOTIDE SEQUENCE [LARGE SCALE GENOMIC DNA]</scope>
    <source>
        <strain evidence="8 9">Philippines</strain>
    </source>
</reference>
<feature type="binding site" description="axial binding residue" evidence="6">
    <location>
        <position position="361"/>
    </location>
    <ligand>
        <name>heme</name>
        <dbReference type="ChEBI" id="CHEBI:30413"/>
    </ligand>
    <ligandPart>
        <name>Fe</name>
        <dbReference type="ChEBI" id="CHEBI:18248"/>
    </ligandPart>
</feature>
<dbReference type="PANTHER" id="PTHR46300:SF2">
    <property type="entry name" value="CYTOCHROME P450 MONOOXYGENASE ALNH-RELATED"/>
    <property type="match status" value="1"/>
</dbReference>
<proteinExistence type="inferred from homology"/>
<keyword evidence="2 6" id="KW-0479">Metal-binding</keyword>
<evidence type="ECO:0000256" key="1">
    <source>
        <dbReference type="ARBA" id="ARBA00010617"/>
    </source>
</evidence>
<sequence length="400" mass="45153">MARQRYVIIADAQIAEELLVAGAAATSSRETSFIGSETLWAGMGVIASQQNNLWRKHRQIIQRGLRSQGSESAGKVIQRPFENLCGKLTLRPMDQDQLQFVFAEYSLENFLSMLLGPSHGKLPEPLFHETINMMNEMLSLMVPMANKEDYFVPLQFFSTSSYHRARQWRSRLPILMNSLLAYVEPQGDASTDCFGRTLLQLEEMGEISNFEKCTLAMVWIVAAHASFPGFFTSFVFSISSRLEVQQHAVQELANSVESCGESRFDKRNLPYCRAVLLEAMRCNGASIDSPHLVTDDMVLGEHVIPAGTALVLDKWTINHDEQRFKHPMLFEPMRHMHGVVPGSCGIAADNFWIFGTGRRICPAVALSDRIAFLTLMKLLQTFEITSQRKEFSDTIQFTLQ</sequence>
<dbReference type="SUPFAM" id="SSF48264">
    <property type="entry name" value="Cytochrome P450"/>
    <property type="match status" value="1"/>
</dbReference>
<dbReference type="EMBL" id="KZ678145">
    <property type="protein sequence ID" value="PSN61238.1"/>
    <property type="molecule type" value="Genomic_DNA"/>
</dbReference>
<comment type="cofactor">
    <cofactor evidence="6">
        <name>heme</name>
        <dbReference type="ChEBI" id="CHEBI:30413"/>
    </cofactor>
</comment>
<organism evidence="8 9">
    <name type="scientific">Corynespora cassiicola Philippines</name>
    <dbReference type="NCBI Taxonomy" id="1448308"/>
    <lineage>
        <taxon>Eukaryota</taxon>
        <taxon>Fungi</taxon>
        <taxon>Dikarya</taxon>
        <taxon>Ascomycota</taxon>
        <taxon>Pezizomycotina</taxon>
        <taxon>Dothideomycetes</taxon>
        <taxon>Pleosporomycetidae</taxon>
        <taxon>Pleosporales</taxon>
        <taxon>Corynesporascaceae</taxon>
        <taxon>Corynespora</taxon>
    </lineage>
</organism>
<keyword evidence="6 7" id="KW-0349">Heme</keyword>
<dbReference type="STRING" id="1448308.A0A2T2N886"/>
<accession>A0A2T2N886</accession>
<dbReference type="InterPro" id="IPR036396">
    <property type="entry name" value="Cyt_P450_sf"/>
</dbReference>
<dbReference type="InterPro" id="IPR001128">
    <property type="entry name" value="Cyt_P450"/>
</dbReference>
<dbReference type="PRINTS" id="PR00463">
    <property type="entry name" value="EP450I"/>
</dbReference>
<dbReference type="PANTHER" id="PTHR46300">
    <property type="entry name" value="P450, PUTATIVE (EUROFUNG)-RELATED-RELATED"/>
    <property type="match status" value="1"/>
</dbReference>
<dbReference type="Gene3D" id="1.10.630.10">
    <property type="entry name" value="Cytochrome P450"/>
    <property type="match status" value="1"/>
</dbReference>
<keyword evidence="5 7" id="KW-0503">Monooxygenase</keyword>
<dbReference type="GO" id="GO:0016705">
    <property type="term" value="F:oxidoreductase activity, acting on paired donors, with incorporation or reduction of molecular oxygen"/>
    <property type="evidence" value="ECO:0007669"/>
    <property type="project" value="InterPro"/>
</dbReference>
<keyword evidence="4 6" id="KW-0408">Iron</keyword>
<protein>
    <submittedName>
        <fullName evidence="8">Cytochrome P450</fullName>
    </submittedName>
</protein>
<dbReference type="Proteomes" id="UP000240883">
    <property type="component" value="Unassembled WGS sequence"/>
</dbReference>
<dbReference type="OrthoDB" id="1055148at2759"/>
<dbReference type="PROSITE" id="PS00086">
    <property type="entry name" value="CYTOCHROME_P450"/>
    <property type="match status" value="1"/>
</dbReference>
<keyword evidence="3 7" id="KW-0560">Oxidoreductase</keyword>
<dbReference type="Pfam" id="PF00067">
    <property type="entry name" value="p450"/>
    <property type="match status" value="1"/>
</dbReference>
<gene>
    <name evidence="8" type="ORF">BS50DRAFT_639481</name>
</gene>
<dbReference type="GO" id="GO:0005506">
    <property type="term" value="F:iron ion binding"/>
    <property type="evidence" value="ECO:0007669"/>
    <property type="project" value="InterPro"/>
</dbReference>
<evidence type="ECO:0000256" key="3">
    <source>
        <dbReference type="ARBA" id="ARBA00023002"/>
    </source>
</evidence>
<evidence type="ECO:0000256" key="2">
    <source>
        <dbReference type="ARBA" id="ARBA00022723"/>
    </source>
</evidence>
<dbReference type="InterPro" id="IPR050364">
    <property type="entry name" value="Cytochrome_P450_fung"/>
</dbReference>
<dbReference type="GO" id="GO:0020037">
    <property type="term" value="F:heme binding"/>
    <property type="evidence" value="ECO:0007669"/>
    <property type="project" value="InterPro"/>
</dbReference>
<dbReference type="InterPro" id="IPR002401">
    <property type="entry name" value="Cyt_P450_E_grp-I"/>
</dbReference>
<dbReference type="AlphaFoldDB" id="A0A2T2N886"/>
<evidence type="ECO:0000256" key="7">
    <source>
        <dbReference type="RuleBase" id="RU000461"/>
    </source>
</evidence>
<dbReference type="GO" id="GO:0004497">
    <property type="term" value="F:monooxygenase activity"/>
    <property type="evidence" value="ECO:0007669"/>
    <property type="project" value="UniProtKB-KW"/>
</dbReference>
<keyword evidence="9" id="KW-1185">Reference proteome</keyword>
<evidence type="ECO:0000313" key="8">
    <source>
        <dbReference type="EMBL" id="PSN61238.1"/>
    </source>
</evidence>
<evidence type="ECO:0000256" key="6">
    <source>
        <dbReference type="PIRSR" id="PIRSR602401-1"/>
    </source>
</evidence>
<evidence type="ECO:0000313" key="9">
    <source>
        <dbReference type="Proteomes" id="UP000240883"/>
    </source>
</evidence>
<evidence type="ECO:0000256" key="4">
    <source>
        <dbReference type="ARBA" id="ARBA00023004"/>
    </source>
</evidence>
<dbReference type="InterPro" id="IPR017972">
    <property type="entry name" value="Cyt_P450_CS"/>
</dbReference>
<evidence type="ECO:0000256" key="5">
    <source>
        <dbReference type="ARBA" id="ARBA00023033"/>
    </source>
</evidence>
<name>A0A2T2N886_CORCC</name>
<comment type="similarity">
    <text evidence="1 7">Belongs to the cytochrome P450 family.</text>
</comment>